<dbReference type="HAMAP" id="MF_00210">
    <property type="entry name" value="EPSP_synth"/>
    <property type="match status" value="1"/>
</dbReference>
<dbReference type="RefSeq" id="WP_185658564.1">
    <property type="nucleotide sequence ID" value="NZ_CAWPOO010000001.1"/>
</dbReference>
<keyword evidence="3 7" id="KW-0028">Amino-acid biosynthesis</keyword>
<dbReference type="CDD" id="cd01556">
    <property type="entry name" value="EPSP_synthase"/>
    <property type="match status" value="1"/>
</dbReference>
<feature type="binding site" evidence="7">
    <location>
        <position position="170"/>
    </location>
    <ligand>
        <name>3-phosphoshikimate</name>
        <dbReference type="ChEBI" id="CHEBI:145989"/>
    </ligand>
</feature>
<dbReference type="InterPro" id="IPR036968">
    <property type="entry name" value="Enolpyruvate_Tfrase_sf"/>
</dbReference>
<dbReference type="PROSITE" id="PS00104">
    <property type="entry name" value="EPSP_SYNTHASE_1"/>
    <property type="match status" value="1"/>
</dbReference>
<accession>A0A7X1B2Y3</accession>
<evidence type="ECO:0000256" key="1">
    <source>
        <dbReference type="ARBA" id="ARBA00004811"/>
    </source>
</evidence>
<feature type="binding site" evidence="7">
    <location>
        <position position="320"/>
    </location>
    <ligand>
        <name>3-phosphoshikimate</name>
        <dbReference type="ChEBI" id="CHEBI:145989"/>
    </ligand>
</feature>
<dbReference type="InterPro" id="IPR023193">
    <property type="entry name" value="EPSP_synthase_CS"/>
</dbReference>
<feature type="binding site" evidence="7">
    <location>
        <position position="171"/>
    </location>
    <ligand>
        <name>3-phosphoshikimate</name>
        <dbReference type="ChEBI" id="CHEBI:145989"/>
    </ligand>
</feature>
<comment type="subunit">
    <text evidence="7">Monomer.</text>
</comment>
<dbReference type="InterPro" id="IPR006264">
    <property type="entry name" value="EPSP_synthase"/>
</dbReference>
<evidence type="ECO:0000256" key="7">
    <source>
        <dbReference type="HAMAP-Rule" id="MF_00210"/>
    </source>
</evidence>
<comment type="pathway">
    <text evidence="1 7">Metabolic intermediate biosynthesis; chorismate biosynthesis; chorismate from D-erythrose 4-phosphate and phosphoenolpyruvate: step 6/7.</text>
</comment>
<feature type="binding site" evidence="7">
    <location>
        <position position="97"/>
    </location>
    <ligand>
        <name>phosphoenolpyruvate</name>
        <dbReference type="ChEBI" id="CHEBI:58702"/>
    </ligand>
</feature>
<comment type="caution">
    <text evidence="7">Lacks conserved residue(s) required for the propagation of feature annotation.</text>
</comment>
<feature type="binding site" evidence="7">
    <location>
        <position position="25"/>
    </location>
    <ligand>
        <name>3-phosphoshikimate</name>
        <dbReference type="ChEBI" id="CHEBI:145989"/>
    </ligand>
</feature>
<feature type="binding site" evidence="7">
    <location>
        <position position="172"/>
    </location>
    <ligand>
        <name>phosphoenolpyruvate</name>
        <dbReference type="ChEBI" id="CHEBI:58702"/>
    </ligand>
</feature>
<dbReference type="EC" id="2.5.1.19" evidence="7"/>
<feature type="binding site" evidence="7">
    <location>
        <position position="29"/>
    </location>
    <ligand>
        <name>3-phosphoshikimate</name>
        <dbReference type="ChEBI" id="CHEBI:145989"/>
    </ligand>
</feature>
<feature type="binding site" evidence="7">
    <location>
        <position position="347"/>
    </location>
    <ligand>
        <name>3-phosphoshikimate</name>
        <dbReference type="ChEBI" id="CHEBI:145989"/>
    </ligand>
</feature>
<protein>
    <recommendedName>
        <fullName evidence="7">3-phosphoshikimate 1-carboxyvinyltransferase</fullName>
        <ecNumber evidence="7">2.5.1.19</ecNumber>
    </recommendedName>
    <alternativeName>
        <fullName evidence="7">5-enolpyruvylshikimate-3-phosphate synthase</fullName>
        <shortName evidence="7">EPSP synthase</shortName>
        <shortName evidence="7">EPSPS</shortName>
    </alternativeName>
</protein>
<evidence type="ECO:0000256" key="3">
    <source>
        <dbReference type="ARBA" id="ARBA00022605"/>
    </source>
</evidence>
<dbReference type="Pfam" id="PF00275">
    <property type="entry name" value="EPSP_synthase"/>
    <property type="match status" value="1"/>
</dbReference>
<keyword evidence="7" id="KW-0963">Cytoplasm</keyword>
<dbReference type="GO" id="GO:0008652">
    <property type="term" value="P:amino acid biosynthetic process"/>
    <property type="evidence" value="ECO:0007669"/>
    <property type="project" value="UniProtKB-KW"/>
</dbReference>
<dbReference type="GO" id="GO:0009423">
    <property type="term" value="P:chorismate biosynthetic process"/>
    <property type="evidence" value="ECO:0007669"/>
    <property type="project" value="UniProtKB-UniRule"/>
</dbReference>
<dbReference type="Gene3D" id="3.65.10.10">
    <property type="entry name" value="Enolpyruvate transferase domain"/>
    <property type="match status" value="2"/>
</dbReference>
<comment type="caution">
    <text evidence="9">The sequence shown here is derived from an EMBL/GenBank/DDBJ whole genome shotgun (WGS) entry which is preliminary data.</text>
</comment>
<dbReference type="EMBL" id="JACHVC010000001">
    <property type="protein sequence ID" value="MBC2604673.1"/>
    <property type="molecule type" value="Genomic_DNA"/>
</dbReference>
<feature type="domain" description="Enolpyruvate transferase" evidence="8">
    <location>
        <begin position="12"/>
        <end position="432"/>
    </location>
</feature>
<name>A0A7X1B2Y3_9BACT</name>
<feature type="binding site" evidence="7">
    <location>
        <position position="24"/>
    </location>
    <ligand>
        <name>3-phosphoshikimate</name>
        <dbReference type="ChEBI" id="CHEBI:145989"/>
    </ligand>
</feature>
<reference evidence="9 10" key="1">
    <citation type="submission" date="2020-07" db="EMBL/GenBank/DDBJ databases">
        <authorList>
            <person name="Feng X."/>
        </authorList>
    </citation>
    <scope>NUCLEOTIDE SEQUENCE [LARGE SCALE GENOMIC DNA]</scope>
    <source>
        <strain evidence="9 10">JCM23202</strain>
    </source>
</reference>
<dbReference type="UniPathway" id="UPA00053">
    <property type="reaction ID" value="UER00089"/>
</dbReference>
<proteinExistence type="inferred from homology"/>
<keyword evidence="5 7" id="KW-0057">Aromatic amino acid biosynthesis</keyword>
<dbReference type="GO" id="GO:0005737">
    <property type="term" value="C:cytoplasm"/>
    <property type="evidence" value="ECO:0007669"/>
    <property type="project" value="UniProtKB-SubCell"/>
</dbReference>
<keyword evidence="4 7" id="KW-0808">Transferase</keyword>
<evidence type="ECO:0000256" key="6">
    <source>
        <dbReference type="ARBA" id="ARBA00044633"/>
    </source>
</evidence>
<dbReference type="PANTHER" id="PTHR21090:SF5">
    <property type="entry name" value="PENTAFUNCTIONAL AROM POLYPEPTIDE"/>
    <property type="match status" value="1"/>
</dbReference>
<feature type="binding site" evidence="7">
    <location>
        <position position="392"/>
    </location>
    <ligand>
        <name>phosphoenolpyruvate</name>
        <dbReference type="ChEBI" id="CHEBI:58702"/>
    </ligand>
</feature>
<evidence type="ECO:0000256" key="2">
    <source>
        <dbReference type="ARBA" id="ARBA00009948"/>
    </source>
</evidence>
<feature type="binding site" evidence="7">
    <location>
        <position position="24"/>
    </location>
    <ligand>
        <name>phosphoenolpyruvate</name>
        <dbReference type="ChEBI" id="CHEBI:58702"/>
    </ligand>
</feature>
<comment type="subcellular location">
    <subcellularLocation>
        <location evidence="7">Cytoplasm</location>
    </subcellularLocation>
</comment>
<gene>
    <name evidence="7 9" type="primary">aroA</name>
    <name evidence="9" type="ORF">H5P27_01250</name>
</gene>
<evidence type="ECO:0000256" key="4">
    <source>
        <dbReference type="ARBA" id="ARBA00022679"/>
    </source>
</evidence>
<feature type="binding site" evidence="7">
    <location>
        <position position="126"/>
    </location>
    <ligand>
        <name>phosphoenolpyruvate</name>
        <dbReference type="ChEBI" id="CHEBI:58702"/>
    </ligand>
</feature>
<evidence type="ECO:0000313" key="10">
    <source>
        <dbReference type="Proteomes" id="UP000526501"/>
    </source>
</evidence>
<evidence type="ECO:0000313" key="9">
    <source>
        <dbReference type="EMBL" id="MBC2604673.1"/>
    </source>
</evidence>
<evidence type="ECO:0000256" key="5">
    <source>
        <dbReference type="ARBA" id="ARBA00023141"/>
    </source>
</evidence>
<organism evidence="9 10">
    <name type="scientific">Pelagicoccus albus</name>
    <dbReference type="NCBI Taxonomy" id="415222"/>
    <lineage>
        <taxon>Bacteria</taxon>
        <taxon>Pseudomonadati</taxon>
        <taxon>Verrucomicrobiota</taxon>
        <taxon>Opitutia</taxon>
        <taxon>Puniceicoccales</taxon>
        <taxon>Pelagicoccaceae</taxon>
        <taxon>Pelagicoccus</taxon>
    </lineage>
</organism>
<dbReference type="InterPro" id="IPR001986">
    <property type="entry name" value="Enolpyruvate_Tfrase_dom"/>
</dbReference>
<dbReference type="NCBIfam" id="TIGR01356">
    <property type="entry name" value="aroA"/>
    <property type="match status" value="1"/>
</dbReference>
<feature type="binding site" evidence="7">
    <location>
        <position position="423"/>
    </location>
    <ligand>
        <name>phosphoenolpyruvate</name>
        <dbReference type="ChEBI" id="CHEBI:58702"/>
    </ligand>
</feature>
<dbReference type="GO" id="GO:0003866">
    <property type="term" value="F:3-phosphoshikimate 1-carboxyvinyltransferase activity"/>
    <property type="evidence" value="ECO:0007669"/>
    <property type="project" value="UniProtKB-UniRule"/>
</dbReference>
<dbReference type="PIRSF" id="PIRSF000505">
    <property type="entry name" value="EPSPS"/>
    <property type="match status" value="1"/>
</dbReference>
<dbReference type="AlphaFoldDB" id="A0A7X1B2Y3"/>
<feature type="active site" description="Proton acceptor" evidence="7">
    <location>
        <position position="320"/>
    </location>
</feature>
<dbReference type="SUPFAM" id="SSF55205">
    <property type="entry name" value="EPT/RTPC-like"/>
    <property type="match status" value="1"/>
</dbReference>
<feature type="binding site" evidence="7">
    <location>
        <position position="172"/>
    </location>
    <ligand>
        <name>3-phosphoshikimate</name>
        <dbReference type="ChEBI" id="CHEBI:145989"/>
    </ligand>
</feature>
<dbReference type="GO" id="GO:0009073">
    <property type="term" value="P:aromatic amino acid family biosynthetic process"/>
    <property type="evidence" value="ECO:0007669"/>
    <property type="project" value="UniProtKB-KW"/>
</dbReference>
<comment type="similarity">
    <text evidence="2 7">Belongs to the EPSP synthase family.</text>
</comment>
<evidence type="ECO:0000259" key="8">
    <source>
        <dbReference type="Pfam" id="PF00275"/>
    </source>
</evidence>
<feature type="binding site" evidence="7">
    <location>
        <position position="351"/>
    </location>
    <ligand>
        <name>phosphoenolpyruvate</name>
        <dbReference type="ChEBI" id="CHEBI:58702"/>
    </ligand>
</feature>
<dbReference type="Proteomes" id="UP000526501">
    <property type="component" value="Unassembled WGS sequence"/>
</dbReference>
<dbReference type="PANTHER" id="PTHR21090">
    <property type="entry name" value="AROM/DEHYDROQUINATE SYNTHASE"/>
    <property type="match status" value="1"/>
</dbReference>
<dbReference type="InterPro" id="IPR013792">
    <property type="entry name" value="RNA3'P_cycl/enolpyr_Trfase_a/b"/>
</dbReference>
<comment type="catalytic activity">
    <reaction evidence="6">
        <text>3-phosphoshikimate + phosphoenolpyruvate = 5-O-(1-carboxyvinyl)-3-phosphoshikimate + phosphate</text>
        <dbReference type="Rhea" id="RHEA:21256"/>
        <dbReference type="ChEBI" id="CHEBI:43474"/>
        <dbReference type="ChEBI" id="CHEBI:57701"/>
        <dbReference type="ChEBI" id="CHEBI:58702"/>
        <dbReference type="ChEBI" id="CHEBI:145989"/>
        <dbReference type="EC" id="2.5.1.19"/>
    </reaction>
    <physiologicalReaction direction="left-to-right" evidence="6">
        <dbReference type="Rhea" id="RHEA:21257"/>
    </physiologicalReaction>
</comment>
<comment type="function">
    <text evidence="7">Catalyzes the transfer of the enolpyruvyl moiety of phosphoenolpyruvate (PEP) to the 5-hydroxyl of shikimate-3-phosphate (S3P) to produce enolpyruvyl shikimate-3-phosphate and inorganic phosphate.</text>
</comment>
<sequence length="446" mass="47773">MQDPLPIRPFTKPVRGSVTVPGSKSITNRALILAALADGETLLENCLFSEDTEIMVKALQDLGFEVTPDAEAKTISILGLGGDIPNKEAEIFVGNSGTSARFLTAFLCLSEGGQYRLDGVPQMRKRPIADLAQTLNQLGGQIETTDGFAPLTIKAQGLAGGKATIDASSSSQFVSALIMAAPYAEQGIQIELTDTSVRRSYIDMTLEMLVQFGIPKSNLAASETGYDIKPCPYYKAKPQGYQVEGDASAASYFFALPVAVTGELEVLGVTQNSLQGDIAFSSRMEEAGAYIEWTKSSAIVRYEPGAEPESLEGSFYPYSDTFLTAAAIAPLCQGTTKIEGIAHTRHQECDRVAAMADGLKRIGQSVEETEGSLSISPAPLKPATIATYHDHRVAMSFGVLACFDALGNGEPWLKIEDPSCCKKTFPDFFEVLESLRQQSENASSDA</sequence>
<keyword evidence="10" id="KW-1185">Reference proteome</keyword>